<name>A0A7R8YQC0_HERIL</name>
<dbReference type="FunCoup" id="A0A7R8YQC0">
    <property type="interactions" value="2"/>
</dbReference>
<evidence type="ECO:0000256" key="1">
    <source>
        <dbReference type="ARBA" id="ARBA00006802"/>
    </source>
</evidence>
<feature type="compositionally biased region" description="Basic residues" evidence="2">
    <location>
        <begin position="1"/>
        <end position="10"/>
    </location>
</feature>
<proteinExistence type="inferred from homology"/>
<organism evidence="3 4">
    <name type="scientific">Hermetia illucens</name>
    <name type="common">Black soldier fly</name>
    <dbReference type="NCBI Taxonomy" id="343691"/>
    <lineage>
        <taxon>Eukaryota</taxon>
        <taxon>Metazoa</taxon>
        <taxon>Ecdysozoa</taxon>
        <taxon>Arthropoda</taxon>
        <taxon>Hexapoda</taxon>
        <taxon>Insecta</taxon>
        <taxon>Pterygota</taxon>
        <taxon>Neoptera</taxon>
        <taxon>Endopterygota</taxon>
        <taxon>Diptera</taxon>
        <taxon>Brachycera</taxon>
        <taxon>Stratiomyomorpha</taxon>
        <taxon>Stratiomyidae</taxon>
        <taxon>Hermetiinae</taxon>
        <taxon>Hermetia</taxon>
    </lineage>
</organism>
<dbReference type="OrthoDB" id="6261058at2759"/>
<evidence type="ECO:0000313" key="3">
    <source>
        <dbReference type="EMBL" id="CAD7080325.1"/>
    </source>
</evidence>
<dbReference type="InterPro" id="IPR019034">
    <property type="entry name" value="UPF0390"/>
</dbReference>
<dbReference type="Proteomes" id="UP000594454">
    <property type="component" value="Chromosome 2"/>
</dbReference>
<feature type="region of interest" description="Disordered" evidence="2">
    <location>
        <begin position="78"/>
        <end position="98"/>
    </location>
</feature>
<dbReference type="OMA" id="KHHSTQA"/>
<sequence length="98" mass="10617">MAQGKMKTKAKLPANVKNKKKGAAFTRRSNAPIKPKKAKFQEAQKIKQAITNMVNKSVEDEIRSVAVDTKGNLSKAQEAVAQQNKAKSDTASTCSSLK</sequence>
<dbReference type="PANTHER" id="PTHR16967:SF1">
    <property type="entry name" value="LEYDIG CELL TUMOR 10 KDA PROTEIN HOMOLOG"/>
    <property type="match status" value="1"/>
</dbReference>
<dbReference type="PANTHER" id="PTHR16967">
    <property type="entry name" value="LEYDIG CELL TUMOR 10 KDA PROTEIN HOMOLOG"/>
    <property type="match status" value="1"/>
</dbReference>
<dbReference type="EMBL" id="LR899010">
    <property type="protein sequence ID" value="CAD7080325.1"/>
    <property type="molecule type" value="Genomic_DNA"/>
</dbReference>
<reference evidence="3 4" key="1">
    <citation type="submission" date="2020-11" db="EMBL/GenBank/DDBJ databases">
        <authorList>
            <person name="Wallbank WR R."/>
            <person name="Pardo Diaz C."/>
            <person name="Kozak K."/>
            <person name="Martin S."/>
            <person name="Jiggins C."/>
            <person name="Moest M."/>
            <person name="Warren A I."/>
            <person name="Generalovic N T."/>
            <person name="Byers J.R.P. K."/>
            <person name="Montejo-Kovacevich G."/>
            <person name="Yen C E."/>
        </authorList>
    </citation>
    <scope>NUCLEOTIDE SEQUENCE [LARGE SCALE GENOMIC DNA]</scope>
</reference>
<evidence type="ECO:0000256" key="2">
    <source>
        <dbReference type="SAM" id="MobiDB-lite"/>
    </source>
</evidence>
<protein>
    <submittedName>
        <fullName evidence="3">Uncharacterized protein</fullName>
    </submittedName>
</protein>
<dbReference type="AlphaFoldDB" id="A0A7R8YQC0"/>
<accession>A0A7R8YQC0</accession>
<dbReference type="InParanoid" id="A0A7R8YQC0"/>
<evidence type="ECO:0000313" key="4">
    <source>
        <dbReference type="Proteomes" id="UP000594454"/>
    </source>
</evidence>
<dbReference type="Pfam" id="PF09495">
    <property type="entry name" value="DUF2462"/>
    <property type="match status" value="1"/>
</dbReference>
<gene>
    <name evidence="3" type="ORF">HERILL_LOCUS3484</name>
</gene>
<keyword evidence="4" id="KW-1185">Reference proteome</keyword>
<feature type="region of interest" description="Disordered" evidence="2">
    <location>
        <begin position="1"/>
        <end position="40"/>
    </location>
</feature>
<comment type="similarity">
    <text evidence="1">Belongs to the UPF0390 family.</text>
</comment>